<evidence type="ECO:0000313" key="2">
    <source>
        <dbReference type="EMBL" id="KAL3767376.1"/>
    </source>
</evidence>
<organism evidence="2 3">
    <name type="scientific">Stephanodiscus triporus</name>
    <dbReference type="NCBI Taxonomy" id="2934178"/>
    <lineage>
        <taxon>Eukaryota</taxon>
        <taxon>Sar</taxon>
        <taxon>Stramenopiles</taxon>
        <taxon>Ochrophyta</taxon>
        <taxon>Bacillariophyta</taxon>
        <taxon>Coscinodiscophyceae</taxon>
        <taxon>Thalassiosirophycidae</taxon>
        <taxon>Stephanodiscales</taxon>
        <taxon>Stephanodiscaceae</taxon>
        <taxon>Stephanodiscus</taxon>
    </lineage>
</organism>
<dbReference type="AlphaFoldDB" id="A0ABD3MZJ8"/>
<keyword evidence="3" id="KW-1185">Reference proteome</keyword>
<feature type="compositionally biased region" description="Low complexity" evidence="1">
    <location>
        <begin position="119"/>
        <end position="133"/>
    </location>
</feature>
<gene>
    <name evidence="2" type="ORF">ACHAW5_003803</name>
</gene>
<comment type="caution">
    <text evidence="2">The sequence shown here is derived from an EMBL/GenBank/DDBJ whole genome shotgun (WGS) entry which is preliminary data.</text>
</comment>
<dbReference type="EMBL" id="JALLAZ020001706">
    <property type="protein sequence ID" value="KAL3767376.1"/>
    <property type="molecule type" value="Genomic_DNA"/>
</dbReference>
<accession>A0ABD3MZJ8</accession>
<evidence type="ECO:0000313" key="3">
    <source>
        <dbReference type="Proteomes" id="UP001530315"/>
    </source>
</evidence>
<proteinExistence type="predicted"/>
<feature type="region of interest" description="Disordered" evidence="1">
    <location>
        <begin position="110"/>
        <end position="133"/>
    </location>
</feature>
<protein>
    <submittedName>
        <fullName evidence="2">Uncharacterized protein</fullName>
    </submittedName>
</protein>
<name>A0ABD3MZJ8_9STRA</name>
<evidence type="ECO:0000256" key="1">
    <source>
        <dbReference type="SAM" id="MobiDB-lite"/>
    </source>
</evidence>
<reference evidence="2 3" key="1">
    <citation type="submission" date="2024-10" db="EMBL/GenBank/DDBJ databases">
        <title>Updated reference genomes for cyclostephanoid diatoms.</title>
        <authorList>
            <person name="Roberts W.R."/>
            <person name="Alverson A.J."/>
        </authorList>
    </citation>
    <scope>NUCLEOTIDE SEQUENCE [LARGE SCALE GENOMIC DNA]</scope>
    <source>
        <strain evidence="2 3">AJA276-08</strain>
    </source>
</reference>
<dbReference type="Proteomes" id="UP001530315">
    <property type="component" value="Unassembled WGS sequence"/>
</dbReference>
<sequence length="174" mass="19186">MLSNKIVQKEIHFRSKSRLLGRIAQAMDGTRCDDELLCMFERPIENLVEMLQTSGRWMSSLSFRAWTEMKREVFVIISVAEPNGTRDAMTIALALVTRPGPILSAMREQELDCPGGGRTSRTTSAMRTTTRGGASRMRGVAAASCVLRPWTCCTSSTSCAAGHGRARSNKRGDR</sequence>